<dbReference type="PANTHER" id="PTHR33162:SF1">
    <property type="entry name" value="SEC-INDEPENDENT PROTEIN TRANSLOCASE PROTEIN TATA, CHLOROPLASTIC"/>
    <property type="match status" value="1"/>
</dbReference>
<protein>
    <recommendedName>
        <fullName evidence="9">Sec-independent protein translocase protein TatB</fullName>
    </recommendedName>
</protein>
<dbReference type="AlphaFoldDB" id="A0A947GJR5"/>
<evidence type="ECO:0000313" key="13">
    <source>
        <dbReference type="Proteomes" id="UP000766595"/>
    </source>
</evidence>
<evidence type="ECO:0000256" key="6">
    <source>
        <dbReference type="ARBA" id="ARBA00022989"/>
    </source>
</evidence>
<evidence type="ECO:0000256" key="11">
    <source>
        <dbReference type="SAM" id="Phobius"/>
    </source>
</evidence>
<name>A0A947GJR5_9HYPH</name>
<keyword evidence="5 9" id="KW-0653">Protein transport</keyword>
<proteinExistence type="inferred from homology"/>
<dbReference type="InterPro" id="IPR018448">
    <property type="entry name" value="TatB"/>
</dbReference>
<evidence type="ECO:0000256" key="8">
    <source>
        <dbReference type="ARBA" id="ARBA00023136"/>
    </source>
</evidence>
<feature type="compositionally biased region" description="Low complexity" evidence="10">
    <location>
        <begin position="175"/>
        <end position="185"/>
    </location>
</feature>
<evidence type="ECO:0000256" key="9">
    <source>
        <dbReference type="HAMAP-Rule" id="MF_00237"/>
    </source>
</evidence>
<evidence type="ECO:0000256" key="4">
    <source>
        <dbReference type="ARBA" id="ARBA00022692"/>
    </source>
</evidence>
<evidence type="ECO:0000256" key="2">
    <source>
        <dbReference type="ARBA" id="ARBA00022448"/>
    </source>
</evidence>
<feature type="compositionally biased region" description="Pro residues" evidence="10">
    <location>
        <begin position="186"/>
        <end position="195"/>
    </location>
</feature>
<dbReference type="GO" id="GO:0008320">
    <property type="term" value="F:protein transmembrane transporter activity"/>
    <property type="evidence" value="ECO:0007669"/>
    <property type="project" value="UniProtKB-UniRule"/>
</dbReference>
<dbReference type="GO" id="GO:0033281">
    <property type="term" value="C:TAT protein transport complex"/>
    <property type="evidence" value="ECO:0007669"/>
    <property type="project" value="UniProtKB-UniRule"/>
</dbReference>
<dbReference type="PRINTS" id="PR01506">
    <property type="entry name" value="TATBPROTEIN"/>
</dbReference>
<comment type="caution">
    <text evidence="12">The sequence shown here is derived from an EMBL/GenBank/DDBJ whole genome shotgun (WGS) entry which is preliminary data.</text>
</comment>
<dbReference type="NCBIfam" id="TIGR01410">
    <property type="entry name" value="tatB"/>
    <property type="match status" value="1"/>
</dbReference>
<accession>A0A947GJR5</accession>
<feature type="compositionally biased region" description="Pro residues" evidence="10">
    <location>
        <begin position="155"/>
        <end position="174"/>
    </location>
</feature>
<organism evidence="12 13">
    <name type="scientific">Prosthecodimorpha staleyi</name>
    <dbReference type="NCBI Taxonomy" id="2840188"/>
    <lineage>
        <taxon>Bacteria</taxon>
        <taxon>Pseudomonadati</taxon>
        <taxon>Pseudomonadota</taxon>
        <taxon>Alphaproteobacteria</taxon>
        <taxon>Hyphomicrobiales</taxon>
        <taxon>Ancalomicrobiaceae</taxon>
        <taxon>Prosthecodimorpha</taxon>
    </lineage>
</organism>
<feature type="transmembrane region" description="Helical" evidence="11">
    <location>
        <begin position="6"/>
        <end position="22"/>
    </location>
</feature>
<dbReference type="InterPro" id="IPR003369">
    <property type="entry name" value="TatA/B/E"/>
</dbReference>
<comment type="subunit">
    <text evidence="9">The Tat system comprises two distinct complexes: a TatABC complex, containing multiple copies of TatA, TatB and TatC subunits, and a separate TatA complex, containing only TatA subunits. Substrates initially bind to the TatABC complex, which probably triggers association of the separate TatA complex to form the active translocon.</text>
</comment>
<keyword evidence="13" id="KW-1185">Reference proteome</keyword>
<dbReference type="Pfam" id="PF02416">
    <property type="entry name" value="TatA_B_E"/>
    <property type="match status" value="1"/>
</dbReference>
<dbReference type="HAMAP" id="MF_00237">
    <property type="entry name" value="TatB"/>
    <property type="match status" value="1"/>
</dbReference>
<keyword evidence="8 9" id="KW-0472">Membrane</keyword>
<evidence type="ECO:0000256" key="5">
    <source>
        <dbReference type="ARBA" id="ARBA00022927"/>
    </source>
</evidence>
<dbReference type="Gene3D" id="1.20.5.3310">
    <property type="match status" value="1"/>
</dbReference>
<dbReference type="GO" id="GO:0043953">
    <property type="term" value="P:protein transport by the Tat complex"/>
    <property type="evidence" value="ECO:0007669"/>
    <property type="project" value="UniProtKB-UniRule"/>
</dbReference>
<reference evidence="12 13" key="1">
    <citation type="submission" date="2021-06" db="EMBL/GenBank/DDBJ databases">
        <authorList>
            <person name="Grouzdev D.S."/>
            <person name="Koziaeva V."/>
        </authorList>
    </citation>
    <scope>NUCLEOTIDE SEQUENCE [LARGE SCALE GENOMIC DNA]</scope>
    <source>
        <strain evidence="12 13">22</strain>
    </source>
</reference>
<comment type="similarity">
    <text evidence="9">Belongs to the TatB family.</text>
</comment>
<evidence type="ECO:0000313" key="12">
    <source>
        <dbReference type="EMBL" id="MBT9292204.1"/>
    </source>
</evidence>
<keyword evidence="2 9" id="KW-0813">Transport</keyword>
<evidence type="ECO:0000256" key="7">
    <source>
        <dbReference type="ARBA" id="ARBA00023010"/>
    </source>
</evidence>
<evidence type="ECO:0000256" key="10">
    <source>
        <dbReference type="SAM" id="MobiDB-lite"/>
    </source>
</evidence>
<keyword evidence="6 9" id="KW-1133">Transmembrane helix</keyword>
<comment type="subcellular location">
    <subcellularLocation>
        <location evidence="9">Cell membrane</location>
        <topology evidence="9">Single-pass membrane protein</topology>
    </subcellularLocation>
    <subcellularLocation>
        <location evidence="1">Membrane</location>
        <topology evidence="1">Single-pass membrane protein</topology>
    </subcellularLocation>
</comment>
<keyword evidence="4 9" id="KW-0812">Transmembrane</keyword>
<sequence length="195" mass="20441">MLDIAWSEMLIIGVVALVVIGPKDLPKMLRMVGQTIGKVRRMAAEFQGQVSEAIREAELDDVKKSVEDLKALNPANMIRSEIDAAMAPVHQVSQDLNAELSRIEAGLDSTPATTPAGQAEGFAADPAPAETVTASAEPLPMPSAESLSLPEIAPYEPPAMPPRPMGLEGPPPMPDLAAMPAATPDPIDPVPPKSA</sequence>
<dbReference type="EMBL" id="JAHHZF010000012">
    <property type="protein sequence ID" value="MBT9292204.1"/>
    <property type="molecule type" value="Genomic_DNA"/>
</dbReference>
<gene>
    <name evidence="9 12" type="primary">tatB</name>
    <name evidence="12" type="ORF">KL771_22265</name>
</gene>
<keyword evidence="7 9" id="KW-0811">Translocation</keyword>
<feature type="region of interest" description="Disordered" evidence="10">
    <location>
        <begin position="131"/>
        <end position="195"/>
    </location>
</feature>
<dbReference type="Proteomes" id="UP000766595">
    <property type="component" value="Unassembled WGS sequence"/>
</dbReference>
<evidence type="ECO:0000256" key="3">
    <source>
        <dbReference type="ARBA" id="ARBA00022475"/>
    </source>
</evidence>
<evidence type="ECO:0000256" key="1">
    <source>
        <dbReference type="ARBA" id="ARBA00004167"/>
    </source>
</evidence>
<dbReference type="PANTHER" id="PTHR33162">
    <property type="entry name" value="SEC-INDEPENDENT PROTEIN TRANSLOCASE PROTEIN TATA, CHLOROPLASTIC"/>
    <property type="match status" value="1"/>
</dbReference>
<comment type="function">
    <text evidence="9">Part of the twin-arginine translocation (Tat) system that transports large folded proteins containing a characteristic twin-arginine motif in their signal peptide across membranes. Together with TatC, TatB is part of a receptor directly interacting with Tat signal peptides. TatB may form an oligomeric binding site that transiently accommodates folded Tat precursor proteins before their translocation.</text>
</comment>
<keyword evidence="3 9" id="KW-1003">Cell membrane</keyword>